<reference evidence="1 2" key="1">
    <citation type="submission" date="2009-01" db="EMBL/GenBank/DDBJ databases">
        <authorList>
            <person name="Fulton L."/>
            <person name="Clifton S."/>
            <person name="Fulton B."/>
            <person name="Xu J."/>
            <person name="Minx P."/>
            <person name="Pepin K.H."/>
            <person name="Johnson M."/>
            <person name="Bhonagiri V."/>
            <person name="Nash W.E."/>
            <person name="Mardis E.R."/>
            <person name="Wilson R.K."/>
        </authorList>
    </citation>
    <scope>NUCLEOTIDE SEQUENCE [LARGE SCALE GENOMIC DNA]</scope>
    <source>
        <strain evidence="1 2">DSM 15981</strain>
    </source>
</reference>
<sequence length="44" mass="5397">MQNSQFCKNLEVRKRFYVNFMNVPMDNTAEWFYNGHDNDRMGTF</sequence>
<gene>
    <name evidence="1" type="ORF">CLOSTASPAR_04199</name>
</gene>
<dbReference type="HOGENOM" id="CLU_3214264_0_0_9"/>
<accession>C0D4K5</accession>
<comment type="caution">
    <text evidence="1">The sequence shown here is derived from an EMBL/GenBank/DDBJ whole genome shotgun (WGS) entry which is preliminary data.</text>
</comment>
<evidence type="ECO:0000313" key="2">
    <source>
        <dbReference type="Proteomes" id="UP000004756"/>
    </source>
</evidence>
<dbReference type="Proteomes" id="UP000004756">
    <property type="component" value="Unassembled WGS sequence"/>
</dbReference>
<proteinExistence type="predicted"/>
<organism evidence="1 2">
    <name type="scientific">[Clostridium] asparagiforme DSM 15981</name>
    <dbReference type="NCBI Taxonomy" id="518636"/>
    <lineage>
        <taxon>Bacteria</taxon>
        <taxon>Bacillati</taxon>
        <taxon>Bacillota</taxon>
        <taxon>Clostridia</taxon>
        <taxon>Lachnospirales</taxon>
        <taxon>Lachnospiraceae</taxon>
        <taxon>Enterocloster</taxon>
    </lineage>
</organism>
<dbReference type="EMBL" id="ACCJ01000340">
    <property type="protein sequence ID" value="EEG53748.1"/>
    <property type="molecule type" value="Genomic_DNA"/>
</dbReference>
<dbReference type="AlphaFoldDB" id="C0D4K5"/>
<name>C0D4K5_9FIRM</name>
<protein>
    <submittedName>
        <fullName evidence="1">Uncharacterized protein</fullName>
    </submittedName>
</protein>
<keyword evidence="2" id="KW-1185">Reference proteome</keyword>
<reference evidence="1 2" key="2">
    <citation type="submission" date="2009-02" db="EMBL/GenBank/DDBJ databases">
        <title>Draft genome sequence of Clostridium asparagiforme (DSM 15981).</title>
        <authorList>
            <person name="Sudarsanam P."/>
            <person name="Ley R."/>
            <person name="Guruge J."/>
            <person name="Turnbaugh P.J."/>
            <person name="Mahowald M."/>
            <person name="Liep D."/>
            <person name="Gordon J."/>
        </authorList>
    </citation>
    <scope>NUCLEOTIDE SEQUENCE [LARGE SCALE GENOMIC DNA]</scope>
    <source>
        <strain evidence="1 2">DSM 15981</strain>
    </source>
</reference>
<evidence type="ECO:0000313" key="1">
    <source>
        <dbReference type="EMBL" id="EEG53748.1"/>
    </source>
</evidence>